<feature type="compositionally biased region" description="Basic and acidic residues" evidence="1">
    <location>
        <begin position="163"/>
        <end position="178"/>
    </location>
</feature>
<proteinExistence type="predicted"/>
<sequence length="209" mass="25074">MSEWQRNPVERDRPRGPPGRVPYQGYRQQDNFNRYRDRDPSRGPPMRQPYRNYKNYDNGNRYRNQDDNQNRPPPNHRPRRPSNEEEVAEVPEPDWSRFAESDDNHRRRPPVNRPSIVSAYLEQKERNNDEDRRHSFPTKRHLVPKCSDDETTPSTEEPSLTRISEERVRVAQKKQSSDKAIDDLIKHFFVTEKNCSCCGKKHHDKNRRE</sequence>
<feature type="region of interest" description="Disordered" evidence="1">
    <location>
        <begin position="1"/>
        <end position="178"/>
    </location>
</feature>
<organism evidence="2 3">
    <name type="scientific">Steinernema glaseri</name>
    <dbReference type="NCBI Taxonomy" id="37863"/>
    <lineage>
        <taxon>Eukaryota</taxon>
        <taxon>Metazoa</taxon>
        <taxon>Ecdysozoa</taxon>
        <taxon>Nematoda</taxon>
        <taxon>Chromadorea</taxon>
        <taxon>Rhabditida</taxon>
        <taxon>Tylenchina</taxon>
        <taxon>Panagrolaimomorpha</taxon>
        <taxon>Strongyloidoidea</taxon>
        <taxon>Steinernematidae</taxon>
        <taxon>Steinernema</taxon>
    </lineage>
</organism>
<protein>
    <submittedName>
        <fullName evidence="3">Periphilin-1</fullName>
    </submittedName>
</protein>
<name>A0A1I7ZDE3_9BILA</name>
<keyword evidence="2" id="KW-1185">Reference proteome</keyword>
<reference evidence="3" key="1">
    <citation type="submission" date="2016-11" db="UniProtKB">
        <authorList>
            <consortium name="WormBaseParasite"/>
        </authorList>
    </citation>
    <scope>IDENTIFICATION</scope>
</reference>
<feature type="compositionally biased region" description="Basic and acidic residues" evidence="1">
    <location>
        <begin position="94"/>
        <end position="105"/>
    </location>
</feature>
<dbReference type="Proteomes" id="UP000095287">
    <property type="component" value="Unplaced"/>
</dbReference>
<dbReference type="AlphaFoldDB" id="A0A1I7ZDE3"/>
<evidence type="ECO:0000256" key="1">
    <source>
        <dbReference type="SAM" id="MobiDB-lite"/>
    </source>
</evidence>
<accession>A0A1I7ZDE3</accession>
<evidence type="ECO:0000313" key="2">
    <source>
        <dbReference type="Proteomes" id="UP000095287"/>
    </source>
</evidence>
<feature type="compositionally biased region" description="Basic and acidic residues" evidence="1">
    <location>
        <begin position="122"/>
        <end position="134"/>
    </location>
</feature>
<dbReference type="WBParaSite" id="L893_g25319.t1">
    <property type="protein sequence ID" value="L893_g25319.t1"/>
    <property type="gene ID" value="L893_g25319"/>
</dbReference>
<evidence type="ECO:0000313" key="3">
    <source>
        <dbReference type="WBParaSite" id="L893_g25319.t1"/>
    </source>
</evidence>